<keyword evidence="1" id="KW-0614">Plasmid</keyword>
<proteinExistence type="predicted"/>
<gene>
    <name evidence="1" type="ORF">FUAX_49440</name>
</gene>
<evidence type="ECO:0000313" key="2">
    <source>
        <dbReference type="Proteomes" id="UP001348817"/>
    </source>
</evidence>
<name>A0AAU9D003_9BACT</name>
<dbReference type="Proteomes" id="UP001348817">
    <property type="component" value="Plasmid pFA5"/>
</dbReference>
<sequence length="233" mass="26246">MATRNNETEFVQVGWWVPGSLKPGWNARFQANFNDMSMKFNQLDVKALVSGGGHNGGLGFYFSMAEFDFIQLLTFGQLDNESAVNDSYKMVTYAVWMAAQGWAHFSPIPISRYKGIEDDKLEPLTFDPQKSDVSPLGWYFTGSFSEKWNNDIQGNYEKALAKRSELGIRNLSPLYFCQSTLYGCVQMVQSDNPSAVESYASWFSKEGFGSLRPIPFMDISMLKNAIAISHKTP</sequence>
<geneLocation type="plasmid" evidence="1 2">
    <name>pFA5</name>
</geneLocation>
<dbReference type="RefSeq" id="WP_338395832.1">
    <property type="nucleotide sequence ID" value="NZ_AP025319.1"/>
</dbReference>
<keyword evidence="2" id="KW-1185">Reference proteome</keyword>
<accession>A0AAU9D003</accession>
<dbReference type="EMBL" id="AP025319">
    <property type="protein sequence ID" value="BDD12512.1"/>
    <property type="molecule type" value="Genomic_DNA"/>
</dbReference>
<dbReference type="KEGG" id="fax:FUAX_49440"/>
<reference evidence="1 2" key="1">
    <citation type="submission" date="2021-12" db="EMBL/GenBank/DDBJ databases">
        <title>Genome sequencing of bacteria with rrn-lacking chromosome and rrn-plasmid.</title>
        <authorList>
            <person name="Anda M."/>
            <person name="Iwasaki W."/>
        </authorList>
    </citation>
    <scope>NUCLEOTIDE SEQUENCE [LARGE SCALE GENOMIC DNA]</scope>
    <source>
        <strain evidence="1 2">DSM 100852</strain>
        <plasmid evidence="1 2">pFA5</plasmid>
    </source>
</reference>
<protein>
    <submittedName>
        <fullName evidence="1">Uncharacterized protein</fullName>
    </submittedName>
</protein>
<organism evidence="1 2">
    <name type="scientific">Fulvitalea axinellae</name>
    <dbReference type="NCBI Taxonomy" id="1182444"/>
    <lineage>
        <taxon>Bacteria</taxon>
        <taxon>Pseudomonadati</taxon>
        <taxon>Bacteroidota</taxon>
        <taxon>Cytophagia</taxon>
        <taxon>Cytophagales</taxon>
        <taxon>Persicobacteraceae</taxon>
        <taxon>Fulvitalea</taxon>
    </lineage>
</organism>
<dbReference type="AlphaFoldDB" id="A0AAU9D003"/>
<evidence type="ECO:0000313" key="1">
    <source>
        <dbReference type="EMBL" id="BDD12512.1"/>
    </source>
</evidence>